<feature type="domain" description="HTH lysR-type" evidence="5">
    <location>
        <begin position="1"/>
        <end position="58"/>
    </location>
</feature>
<proteinExistence type="inferred from homology"/>
<dbReference type="Pfam" id="PF03466">
    <property type="entry name" value="LysR_substrate"/>
    <property type="match status" value="1"/>
</dbReference>
<dbReference type="PATRIC" id="fig|1218508.4.peg.437"/>
<evidence type="ECO:0000256" key="2">
    <source>
        <dbReference type="ARBA" id="ARBA00023015"/>
    </source>
</evidence>
<dbReference type="InterPro" id="IPR050950">
    <property type="entry name" value="HTH-type_LysR_regulators"/>
</dbReference>
<dbReference type="InterPro" id="IPR005119">
    <property type="entry name" value="LysR_subst-bd"/>
</dbReference>
<dbReference type="GO" id="GO:0003700">
    <property type="term" value="F:DNA-binding transcription factor activity"/>
    <property type="evidence" value="ECO:0007669"/>
    <property type="project" value="InterPro"/>
</dbReference>
<organism evidence="6 7">
    <name type="scientific">Bombilactobacillus mellis</name>
    <dbReference type="NCBI Taxonomy" id="1218508"/>
    <lineage>
        <taxon>Bacteria</taxon>
        <taxon>Bacillati</taxon>
        <taxon>Bacillota</taxon>
        <taxon>Bacilli</taxon>
        <taxon>Lactobacillales</taxon>
        <taxon>Lactobacillaceae</taxon>
        <taxon>Bombilactobacillus</taxon>
    </lineage>
</organism>
<dbReference type="HOGENOM" id="CLU_039613_6_2_9"/>
<dbReference type="FunFam" id="1.10.10.10:FF:000001">
    <property type="entry name" value="LysR family transcriptional regulator"/>
    <property type="match status" value="1"/>
</dbReference>
<dbReference type="Proteomes" id="UP000033695">
    <property type="component" value="Unassembled WGS sequence"/>
</dbReference>
<evidence type="ECO:0000256" key="3">
    <source>
        <dbReference type="ARBA" id="ARBA00023125"/>
    </source>
</evidence>
<reference evidence="6 7" key="1">
    <citation type="submission" date="2014-12" db="EMBL/GenBank/DDBJ databases">
        <title>Comparative genomics of the lactic acid bacteria isolated from the honey bee gut.</title>
        <authorList>
            <person name="Ellegaard K.M."/>
            <person name="Tamarit D."/>
            <person name="Javelind E."/>
            <person name="Olofsson T."/>
            <person name="Andersson S.G."/>
            <person name="Vasquez A."/>
        </authorList>
    </citation>
    <scope>NUCLEOTIDE SEQUENCE [LARGE SCALE GENOMIC DNA]</scope>
    <source>
        <strain evidence="6 7">Hon2</strain>
    </source>
</reference>
<dbReference type="Gene3D" id="3.40.190.290">
    <property type="match status" value="1"/>
</dbReference>
<evidence type="ECO:0000313" key="7">
    <source>
        <dbReference type="Proteomes" id="UP000033695"/>
    </source>
</evidence>
<keyword evidence="3" id="KW-0238">DNA-binding</keyword>
<dbReference type="PRINTS" id="PR00039">
    <property type="entry name" value="HTHLYSR"/>
</dbReference>
<dbReference type="Pfam" id="PF00126">
    <property type="entry name" value="HTH_1"/>
    <property type="match status" value="1"/>
</dbReference>
<protein>
    <submittedName>
        <fullName evidence="6">Transcriptional regulator</fullName>
    </submittedName>
</protein>
<dbReference type="SUPFAM" id="SSF46785">
    <property type="entry name" value="Winged helix' DNA-binding domain"/>
    <property type="match status" value="1"/>
</dbReference>
<comment type="caution">
    <text evidence="6">The sequence shown here is derived from an EMBL/GenBank/DDBJ whole genome shotgun (WGS) entry which is preliminary data.</text>
</comment>
<evidence type="ECO:0000256" key="1">
    <source>
        <dbReference type="ARBA" id="ARBA00009437"/>
    </source>
</evidence>
<accession>A0A0F4KZE8</accession>
<dbReference type="GO" id="GO:0003677">
    <property type="term" value="F:DNA binding"/>
    <property type="evidence" value="ECO:0007669"/>
    <property type="project" value="UniProtKB-KW"/>
</dbReference>
<dbReference type="Gene3D" id="1.10.10.10">
    <property type="entry name" value="Winged helix-like DNA-binding domain superfamily/Winged helix DNA-binding domain"/>
    <property type="match status" value="1"/>
</dbReference>
<dbReference type="STRING" id="1218508.JG29_04290"/>
<dbReference type="AlphaFoldDB" id="A0A0F4KZE8"/>
<dbReference type="InterPro" id="IPR000847">
    <property type="entry name" value="LysR_HTH_N"/>
</dbReference>
<comment type="similarity">
    <text evidence="1">Belongs to the LysR transcriptional regulatory family.</text>
</comment>
<dbReference type="OrthoDB" id="9803735at2"/>
<keyword evidence="2" id="KW-0805">Transcription regulation</keyword>
<dbReference type="RefSeq" id="WP_084232493.1">
    <property type="nucleotide sequence ID" value="NZ_JBHTHW010000004.1"/>
</dbReference>
<dbReference type="PANTHER" id="PTHR30419:SF8">
    <property type="entry name" value="NITROGEN ASSIMILATION TRANSCRIPTIONAL ACTIVATOR-RELATED"/>
    <property type="match status" value="1"/>
</dbReference>
<dbReference type="InterPro" id="IPR036390">
    <property type="entry name" value="WH_DNA-bd_sf"/>
</dbReference>
<dbReference type="GO" id="GO:0005829">
    <property type="term" value="C:cytosol"/>
    <property type="evidence" value="ECO:0007669"/>
    <property type="project" value="TreeGrafter"/>
</dbReference>
<evidence type="ECO:0000313" key="6">
    <source>
        <dbReference type="EMBL" id="KJY51378.1"/>
    </source>
</evidence>
<dbReference type="PANTHER" id="PTHR30419">
    <property type="entry name" value="HTH-TYPE TRANSCRIPTIONAL REGULATOR YBHD"/>
    <property type="match status" value="1"/>
</dbReference>
<name>A0A0F4KZE8_9LACO</name>
<keyword evidence="4" id="KW-0804">Transcription</keyword>
<dbReference type="InterPro" id="IPR036388">
    <property type="entry name" value="WH-like_DNA-bd_sf"/>
</dbReference>
<evidence type="ECO:0000256" key="4">
    <source>
        <dbReference type="ARBA" id="ARBA00023163"/>
    </source>
</evidence>
<dbReference type="SUPFAM" id="SSF53850">
    <property type="entry name" value="Periplasmic binding protein-like II"/>
    <property type="match status" value="1"/>
</dbReference>
<dbReference type="EMBL" id="JXBZ01000002">
    <property type="protein sequence ID" value="KJY51378.1"/>
    <property type="molecule type" value="Genomic_DNA"/>
</dbReference>
<evidence type="ECO:0000259" key="5">
    <source>
        <dbReference type="PROSITE" id="PS50931"/>
    </source>
</evidence>
<keyword evidence="7" id="KW-1185">Reference proteome</keyword>
<sequence>MELRVLNYFVAVAQEKNMTRAADKLLISQPALSRQIAALEDELGVKLFNRENRHLTLTSAGQYLLEQAQEILELVVKTRKNLQTTSFISGDLTIAAGESLGMQRIMNVISNIIKKYPTVKIHLLSGDYSYAQRKLDNGTVDFAVIIGNTSIANYASLTLPEKDHWVILMPVNDPLATKKVIKPADLVGRSILNSQQAQELQLFQNWLGNYSNYVNFIGTYNLNFNGTLLVKNRAALMFTLDHLANTSPNSGLTFKKIAPALQQNIRVIWKHGVKLSPVAELFLKLLKESILQEQYFL</sequence>
<dbReference type="PROSITE" id="PS50931">
    <property type="entry name" value="HTH_LYSR"/>
    <property type="match status" value="1"/>
</dbReference>
<gene>
    <name evidence="6" type="primary">lysR1</name>
    <name evidence="6" type="ORF">JG29_04290</name>
</gene>
<dbReference type="CDD" id="cd05466">
    <property type="entry name" value="PBP2_LTTR_substrate"/>
    <property type="match status" value="1"/>
</dbReference>